<dbReference type="EMBL" id="JAUMVS010000198">
    <property type="protein sequence ID" value="MDO4842511.1"/>
    <property type="molecule type" value="Genomic_DNA"/>
</dbReference>
<sequence>CQSLCKIADDMRARDEKNKKFENLEEDNRILNDEINKIKSKYEQKEQEIDTLKASLSELKNENEKLKAESAAASNTVDVLSKYDDTNTGLLPADDDDKIFSLFEFDPDQAMPMLVRHADLSHDGKYHIFQKDDDLPPYFKNRKRIYYKKGPAIEGFHGIWGWSTEPNQSDTSKDYVNYSDYIQCLDAIEVYTITEAADLDGLVSILKKGITYQPHSNKVIFAFAAKGQYTGVLVKTDNLATVDEKKKTFNDDCIEVPVYKFTNNDIMQLSNGLTFYNKAFVGVPSKIYQLKSNLEIVKDIVVNSLSWPVHKERGVSRSDYTSFRDMLSSIPDDNTIAKIEEKCHCSNDAANKLLDEFKSVALQYINGETIEDTILRSVISVSPELQEKTKKLLREDWEKENQNQLVELRKENEEEQKILDKARQEEKRLISSIADKKNLAKEVEAKVHEKIQKAREKAADFIAEMVFAQPAQIAQAAQPVQAVVAEHTVSTEAPAEVSPRPAAASPYHVFPASGDLRQGKVHYTWSDALHTAAAELQNAGVAEKYAKGLSAFLCASYIEKQPVLLAGPNAIEITQAFSAAVAGHKYGRLCCDGSYSSQVIEGIGADDEKIVLINNLISSGWLNRTPEILSQKDIFYIITHPYAEDIQVEPKSLYGFMLPLFTELFVDKKASGSYSGGYFADNFNYAVPDAAHNESEGIAQLEATPLVRNRISRLIDTMHNIYSETTADDEFMFALFPIAYATLNISRITELGKTVQISESLNNDLQSLISPLQ</sequence>
<gene>
    <name evidence="2" type="ORF">Q3982_07550</name>
</gene>
<proteinExistence type="predicted"/>
<dbReference type="Proteomes" id="UP001168575">
    <property type="component" value="Unassembled WGS sequence"/>
</dbReference>
<organism evidence="2 3">
    <name type="scientific">Phoenicibacter congonensis</name>
    <dbReference type="NCBI Taxonomy" id="1944646"/>
    <lineage>
        <taxon>Bacteria</taxon>
        <taxon>Bacillati</taxon>
        <taxon>Actinomycetota</taxon>
        <taxon>Coriobacteriia</taxon>
        <taxon>Eggerthellales</taxon>
        <taxon>Eggerthellaceae</taxon>
        <taxon>Phoenicibacter</taxon>
    </lineage>
</organism>
<evidence type="ECO:0000313" key="2">
    <source>
        <dbReference type="EMBL" id="MDO4842511.1"/>
    </source>
</evidence>
<keyword evidence="1" id="KW-0175">Coiled coil</keyword>
<protein>
    <submittedName>
        <fullName evidence="2">Uncharacterized protein</fullName>
    </submittedName>
</protein>
<feature type="non-terminal residue" evidence="2">
    <location>
        <position position="1"/>
    </location>
</feature>
<evidence type="ECO:0000256" key="1">
    <source>
        <dbReference type="SAM" id="Coils"/>
    </source>
</evidence>
<name>A0AA43RKL1_9ACTN</name>
<feature type="coiled-coil region" evidence="1">
    <location>
        <begin position="7"/>
        <end position="76"/>
    </location>
</feature>
<feature type="coiled-coil region" evidence="1">
    <location>
        <begin position="394"/>
        <end position="453"/>
    </location>
</feature>
<dbReference type="AlphaFoldDB" id="A0AA43RKL1"/>
<comment type="caution">
    <text evidence="2">The sequence shown here is derived from an EMBL/GenBank/DDBJ whole genome shotgun (WGS) entry which is preliminary data.</text>
</comment>
<evidence type="ECO:0000313" key="3">
    <source>
        <dbReference type="Proteomes" id="UP001168575"/>
    </source>
</evidence>
<accession>A0AA43RKL1</accession>
<keyword evidence="3" id="KW-1185">Reference proteome</keyword>
<reference evidence="2" key="1">
    <citation type="submission" date="2023-07" db="EMBL/GenBank/DDBJ databases">
        <title>Between Cages and Wild: Unraveling the Impact of Captivity on Animal Microbiomes and Antimicrobial Resistance.</title>
        <authorList>
            <person name="Schmartz G.P."/>
            <person name="Rehner J."/>
            <person name="Schuff M.J."/>
            <person name="Becker S.L."/>
            <person name="Kravczyk M."/>
            <person name="Gurevich A."/>
            <person name="Francke R."/>
            <person name="Mueller R."/>
            <person name="Keller V."/>
            <person name="Keller A."/>
        </authorList>
    </citation>
    <scope>NUCLEOTIDE SEQUENCE</scope>
    <source>
        <strain evidence="2">S12M_St_49</strain>
    </source>
</reference>